<feature type="chain" id="PRO_5015638473" evidence="3">
    <location>
        <begin position="23"/>
        <end position="390"/>
    </location>
</feature>
<protein>
    <submittedName>
        <fullName evidence="5">Branched-chain amino acid transport system substrate-binding protein</fullName>
    </submittedName>
</protein>
<evidence type="ECO:0000256" key="2">
    <source>
        <dbReference type="ARBA" id="ARBA00022729"/>
    </source>
</evidence>
<dbReference type="SUPFAM" id="SSF53822">
    <property type="entry name" value="Periplasmic binding protein-like I"/>
    <property type="match status" value="1"/>
</dbReference>
<comment type="caution">
    <text evidence="5">The sequence shown here is derived from an EMBL/GenBank/DDBJ whole genome shotgun (WGS) entry which is preliminary data.</text>
</comment>
<evidence type="ECO:0000259" key="4">
    <source>
        <dbReference type="Pfam" id="PF13458"/>
    </source>
</evidence>
<evidence type="ECO:0000256" key="1">
    <source>
        <dbReference type="ARBA" id="ARBA00010062"/>
    </source>
</evidence>
<organism evidence="5 6">
    <name type="scientific">Pusillimonas noertemannii</name>
    <dbReference type="NCBI Taxonomy" id="305977"/>
    <lineage>
        <taxon>Bacteria</taxon>
        <taxon>Pseudomonadati</taxon>
        <taxon>Pseudomonadota</taxon>
        <taxon>Betaproteobacteria</taxon>
        <taxon>Burkholderiales</taxon>
        <taxon>Alcaligenaceae</taxon>
        <taxon>Pusillimonas</taxon>
    </lineage>
</organism>
<comment type="similarity">
    <text evidence="1">Belongs to the leucine-binding protein family.</text>
</comment>
<dbReference type="InterPro" id="IPR028081">
    <property type="entry name" value="Leu-bd"/>
</dbReference>
<gene>
    <name evidence="5" type="ORF">C7440_0349</name>
</gene>
<feature type="domain" description="Leucine-binding protein" evidence="4">
    <location>
        <begin position="26"/>
        <end position="361"/>
    </location>
</feature>
<dbReference type="OrthoDB" id="8522748at2"/>
<dbReference type="PANTHER" id="PTHR30483">
    <property type="entry name" value="LEUCINE-SPECIFIC-BINDING PROTEIN"/>
    <property type="match status" value="1"/>
</dbReference>
<dbReference type="Pfam" id="PF13458">
    <property type="entry name" value="Peripla_BP_6"/>
    <property type="match status" value="1"/>
</dbReference>
<proteinExistence type="inferred from homology"/>
<dbReference type="InterPro" id="IPR028082">
    <property type="entry name" value="Peripla_BP_I"/>
</dbReference>
<dbReference type="Gene3D" id="3.40.50.2300">
    <property type="match status" value="2"/>
</dbReference>
<sequence length="390" mass="41783">MRTKFKLAALALTLAGTLPALAAADVKVGFMATLSGPSAAVGQDQLDGFQLALEQLGGKLGGVPATLIVEDDHQKPDTALTSAARLIERENVDVIAGLTFAHVLMALQPTIAQTQVPFIGTVAGPSPTAGKLCKPNLFITSWQSDTPAEAMGKYLQDQGVKRVSLLTPNFVGGKDKLSGFKKTYEGKVLDEIYTPLNQLDFSAELTQVSSSDPDAVFMFYPGALAISFVRQYRQAGLADKYPLYSANSIEGAGVAAMGEAVFGSKVVDTWTPGIETQRSKDFVAAYEKKYNRLPSAYAAFSYDAAMLLDAAVASMKGDVSDKKAFNAAIKNAKFESLRGDFRFGNNNYPVQSYHVFEIVKGDDGKARFKTIAKDVLKDQADSYAAECTMS</sequence>
<keyword evidence="2 3" id="KW-0732">Signal</keyword>
<dbReference type="STRING" id="1231391.GCA_000308195_01749"/>
<reference evidence="5 6" key="1">
    <citation type="submission" date="2018-04" db="EMBL/GenBank/DDBJ databases">
        <title>Genomic Encyclopedia of Type Strains, Phase IV (KMG-IV): sequencing the most valuable type-strain genomes for metagenomic binning, comparative biology and taxonomic classification.</title>
        <authorList>
            <person name="Goeker M."/>
        </authorList>
    </citation>
    <scope>NUCLEOTIDE SEQUENCE [LARGE SCALE GENOMIC DNA]</scope>
    <source>
        <strain evidence="5 6">DSM 10065</strain>
    </source>
</reference>
<dbReference type="AlphaFoldDB" id="A0A2U1CQ02"/>
<name>A0A2U1CQ02_9BURK</name>
<dbReference type="EMBL" id="QEKO01000001">
    <property type="protein sequence ID" value="PVY67963.1"/>
    <property type="molecule type" value="Genomic_DNA"/>
</dbReference>
<evidence type="ECO:0000313" key="5">
    <source>
        <dbReference type="EMBL" id="PVY67963.1"/>
    </source>
</evidence>
<dbReference type="RefSeq" id="WP_116517251.1">
    <property type="nucleotide sequence ID" value="NZ_JACCEX010000001.1"/>
</dbReference>
<dbReference type="PANTHER" id="PTHR30483:SF6">
    <property type="entry name" value="PERIPLASMIC BINDING PROTEIN OF ABC TRANSPORTER FOR NATURAL AMINO ACIDS"/>
    <property type="match status" value="1"/>
</dbReference>
<dbReference type="CDD" id="cd06359">
    <property type="entry name" value="PBP1_Nba-like"/>
    <property type="match status" value="1"/>
</dbReference>
<feature type="signal peptide" evidence="3">
    <location>
        <begin position="1"/>
        <end position="22"/>
    </location>
</feature>
<dbReference type="InterPro" id="IPR051010">
    <property type="entry name" value="BCAA_transport"/>
</dbReference>
<accession>A0A2U1CQ02</accession>
<keyword evidence="6" id="KW-1185">Reference proteome</keyword>
<evidence type="ECO:0000313" key="6">
    <source>
        <dbReference type="Proteomes" id="UP000246145"/>
    </source>
</evidence>
<dbReference type="Proteomes" id="UP000246145">
    <property type="component" value="Unassembled WGS sequence"/>
</dbReference>
<evidence type="ECO:0000256" key="3">
    <source>
        <dbReference type="SAM" id="SignalP"/>
    </source>
</evidence>